<protein>
    <submittedName>
        <fullName evidence="1">Uncharacterized protein</fullName>
    </submittedName>
</protein>
<comment type="caution">
    <text evidence="1">The sequence shown here is derived from an EMBL/GenBank/DDBJ whole genome shotgun (WGS) entry which is preliminary data.</text>
</comment>
<gene>
    <name evidence="1" type="ORF">EVAR_57295_1</name>
</gene>
<proteinExistence type="predicted"/>
<dbReference type="AlphaFoldDB" id="A0A4C1YNS9"/>
<dbReference type="Proteomes" id="UP000299102">
    <property type="component" value="Unassembled WGS sequence"/>
</dbReference>
<organism evidence="1 2">
    <name type="scientific">Eumeta variegata</name>
    <name type="common">Bagworm moth</name>
    <name type="synonym">Eumeta japonica</name>
    <dbReference type="NCBI Taxonomy" id="151549"/>
    <lineage>
        <taxon>Eukaryota</taxon>
        <taxon>Metazoa</taxon>
        <taxon>Ecdysozoa</taxon>
        <taxon>Arthropoda</taxon>
        <taxon>Hexapoda</taxon>
        <taxon>Insecta</taxon>
        <taxon>Pterygota</taxon>
        <taxon>Neoptera</taxon>
        <taxon>Endopterygota</taxon>
        <taxon>Lepidoptera</taxon>
        <taxon>Glossata</taxon>
        <taxon>Ditrysia</taxon>
        <taxon>Tineoidea</taxon>
        <taxon>Psychidae</taxon>
        <taxon>Oiketicinae</taxon>
        <taxon>Eumeta</taxon>
    </lineage>
</organism>
<reference evidence="1 2" key="1">
    <citation type="journal article" date="2019" name="Commun. Biol.">
        <title>The bagworm genome reveals a unique fibroin gene that provides high tensile strength.</title>
        <authorList>
            <person name="Kono N."/>
            <person name="Nakamura H."/>
            <person name="Ohtoshi R."/>
            <person name="Tomita M."/>
            <person name="Numata K."/>
            <person name="Arakawa K."/>
        </authorList>
    </citation>
    <scope>NUCLEOTIDE SEQUENCE [LARGE SCALE GENOMIC DNA]</scope>
</reference>
<name>A0A4C1YNS9_EUMVA</name>
<accession>A0A4C1YNS9</accession>
<evidence type="ECO:0000313" key="1">
    <source>
        <dbReference type="EMBL" id="GBP76770.1"/>
    </source>
</evidence>
<sequence length="91" mass="10692">MTSYGLGLRLTIEIELEPVLTEPRTCDPPDPEGWICPCMFVRVRYISPPSERLLYYDDFFVFAIREIFFSSGYHFYERCGSPIGHFNFLIL</sequence>
<evidence type="ECO:0000313" key="2">
    <source>
        <dbReference type="Proteomes" id="UP000299102"/>
    </source>
</evidence>
<keyword evidence="2" id="KW-1185">Reference proteome</keyword>
<dbReference type="EMBL" id="BGZK01001303">
    <property type="protein sequence ID" value="GBP76770.1"/>
    <property type="molecule type" value="Genomic_DNA"/>
</dbReference>